<keyword evidence="1" id="KW-0812">Transmembrane</keyword>
<name>A0A0F9RS89_9ZZZZ</name>
<dbReference type="EMBL" id="LAZR01000732">
    <property type="protein sequence ID" value="KKN59295.1"/>
    <property type="molecule type" value="Genomic_DNA"/>
</dbReference>
<comment type="caution">
    <text evidence="2">The sequence shown here is derived from an EMBL/GenBank/DDBJ whole genome shotgun (WGS) entry which is preliminary data.</text>
</comment>
<feature type="transmembrane region" description="Helical" evidence="1">
    <location>
        <begin position="39"/>
        <end position="62"/>
    </location>
</feature>
<organism evidence="2">
    <name type="scientific">marine sediment metagenome</name>
    <dbReference type="NCBI Taxonomy" id="412755"/>
    <lineage>
        <taxon>unclassified sequences</taxon>
        <taxon>metagenomes</taxon>
        <taxon>ecological metagenomes</taxon>
    </lineage>
</organism>
<reference evidence="2" key="1">
    <citation type="journal article" date="2015" name="Nature">
        <title>Complex archaea that bridge the gap between prokaryotes and eukaryotes.</title>
        <authorList>
            <person name="Spang A."/>
            <person name="Saw J.H."/>
            <person name="Jorgensen S.L."/>
            <person name="Zaremba-Niedzwiedzka K."/>
            <person name="Martijn J."/>
            <person name="Lind A.E."/>
            <person name="van Eijk R."/>
            <person name="Schleper C."/>
            <person name="Guy L."/>
            <person name="Ettema T.J."/>
        </authorList>
    </citation>
    <scope>NUCLEOTIDE SEQUENCE</scope>
</reference>
<protein>
    <submittedName>
        <fullName evidence="2">Uncharacterized protein</fullName>
    </submittedName>
</protein>
<dbReference type="AlphaFoldDB" id="A0A0F9RS89"/>
<evidence type="ECO:0000256" key="1">
    <source>
        <dbReference type="SAM" id="Phobius"/>
    </source>
</evidence>
<accession>A0A0F9RS89</accession>
<feature type="transmembrane region" description="Helical" evidence="1">
    <location>
        <begin position="7"/>
        <end position="27"/>
    </location>
</feature>
<evidence type="ECO:0000313" key="2">
    <source>
        <dbReference type="EMBL" id="KKN59295.1"/>
    </source>
</evidence>
<gene>
    <name evidence="2" type="ORF">LCGC14_0543940</name>
</gene>
<keyword evidence="1" id="KW-1133">Transmembrane helix</keyword>
<proteinExistence type="predicted"/>
<keyword evidence="1" id="KW-0472">Membrane</keyword>
<sequence>MIFIMTSLIAFILFLAGMTYMVIHMYVSGRPAIVTSLPVVTVDVVALGVAMVIAVVALIRYLKEG</sequence>